<sequence>MPHRFGWTIARCGFDRVQGTEETAHAERDRMAGIDLGNGHRLALEEYGSCWSIDPFVLLHNAVRRDMVDLLIIVESVEMRRGHLTLDDRSDLIEWWHFFQKIVTEMFALENRVFFPWVFKGTMANGKVDSEMQTAKGEIMFQQQQVSRKFVEISLELNQIKVLESGMASLCQKVRNVVIGFSYYLLDMEKRLRLLIEVRFKREDLSAVEKKMMTTVLTEPDGETIYAAILRGVANSKQLHHVKAYLSRKQRHDYPQWVKNLETKHTHIPRKFLDKNPHPTRSPASHATGAASPVPMSPRGHHPGSGRLSPQPSSLASPRKQKSSSMFGGLSPRKTTSHAYRDNTGMTVDVSERHMARQIKYMDHAAHDVETHLKALALEQRREQNAYVGGDVERHNRRMAELCTQHGSAMPREMAAHEFEARLDVVSRYNLRMQRLCGAHANANRGTPLPAGQQAPVAYFGADNEIYQRRQERLLESF</sequence>
<feature type="compositionally biased region" description="Basic and acidic residues" evidence="1">
    <location>
        <begin position="268"/>
        <end position="277"/>
    </location>
</feature>
<evidence type="ECO:0000313" key="2">
    <source>
        <dbReference type="EMBL" id="KAA8495233.1"/>
    </source>
</evidence>
<dbReference type="EMBL" id="VRMN01000003">
    <property type="protein sequence ID" value="KAA8495233.1"/>
    <property type="molecule type" value="Genomic_DNA"/>
</dbReference>
<gene>
    <name evidence="2" type="ORF">FVE85_1388</name>
</gene>
<evidence type="ECO:0000256" key="1">
    <source>
        <dbReference type="SAM" id="MobiDB-lite"/>
    </source>
</evidence>
<dbReference type="Proteomes" id="UP000324585">
    <property type="component" value="Unassembled WGS sequence"/>
</dbReference>
<evidence type="ECO:0000313" key="3">
    <source>
        <dbReference type="Proteomes" id="UP000324585"/>
    </source>
</evidence>
<name>A0A5J4YX47_PORPP</name>
<reference evidence="3" key="1">
    <citation type="journal article" date="2019" name="Nat. Commun.">
        <title>Expansion of phycobilisome linker gene families in mesophilic red algae.</title>
        <authorList>
            <person name="Lee J."/>
            <person name="Kim D."/>
            <person name="Bhattacharya D."/>
            <person name="Yoon H.S."/>
        </authorList>
    </citation>
    <scope>NUCLEOTIDE SEQUENCE [LARGE SCALE GENOMIC DNA]</scope>
    <source>
        <strain evidence="3">CCMP 1328</strain>
    </source>
</reference>
<comment type="caution">
    <text evidence="2">The sequence shown here is derived from an EMBL/GenBank/DDBJ whole genome shotgun (WGS) entry which is preliminary data.</text>
</comment>
<organism evidence="2 3">
    <name type="scientific">Porphyridium purpureum</name>
    <name type="common">Red alga</name>
    <name type="synonym">Porphyridium cruentum</name>
    <dbReference type="NCBI Taxonomy" id="35688"/>
    <lineage>
        <taxon>Eukaryota</taxon>
        <taxon>Rhodophyta</taxon>
        <taxon>Bangiophyceae</taxon>
        <taxon>Porphyridiales</taxon>
        <taxon>Porphyridiaceae</taxon>
        <taxon>Porphyridium</taxon>
    </lineage>
</organism>
<proteinExistence type="predicted"/>
<keyword evidence="3" id="KW-1185">Reference proteome</keyword>
<protein>
    <submittedName>
        <fullName evidence="2">Uncharacterized protein</fullName>
    </submittedName>
</protein>
<feature type="region of interest" description="Disordered" evidence="1">
    <location>
        <begin position="268"/>
        <end position="343"/>
    </location>
</feature>
<accession>A0A5J4YX47</accession>
<dbReference type="AlphaFoldDB" id="A0A5J4YX47"/>